<dbReference type="OrthoDB" id="206565at2759"/>
<dbReference type="SUPFAM" id="SSF54768">
    <property type="entry name" value="dsRNA-binding domain-like"/>
    <property type="match status" value="1"/>
</dbReference>
<accession>J5SM22</accession>
<evidence type="ECO:0000256" key="2">
    <source>
        <dbReference type="ARBA" id="ARBA00022763"/>
    </source>
</evidence>
<dbReference type="GO" id="GO:0006312">
    <property type="term" value="P:mitotic recombination"/>
    <property type="evidence" value="ECO:0007669"/>
    <property type="project" value="TreeGrafter"/>
</dbReference>
<keyword evidence="3" id="KW-0233">DNA recombination</keyword>
<dbReference type="GO" id="GO:0005634">
    <property type="term" value="C:nucleus"/>
    <property type="evidence" value="ECO:0007669"/>
    <property type="project" value="TreeGrafter"/>
</dbReference>
<feature type="region of interest" description="Disordered" evidence="5">
    <location>
        <begin position="1"/>
        <end position="23"/>
    </location>
</feature>
<evidence type="ECO:0000256" key="1">
    <source>
        <dbReference type="ARBA" id="ARBA00006638"/>
    </source>
</evidence>
<dbReference type="KEGG" id="tasa:A1Q1_05033"/>
<proteinExistence type="inferred from homology"/>
<dbReference type="EMBL" id="ALBS01000295">
    <property type="protein sequence ID" value="EJT46386.1"/>
    <property type="molecule type" value="Genomic_DNA"/>
</dbReference>
<dbReference type="InterPro" id="IPR007232">
    <property type="entry name" value="Rad52_Rad59_Rad22"/>
</dbReference>
<dbReference type="VEuPathDB" id="FungiDB:A1Q1_05033"/>
<reference evidence="6 7" key="1">
    <citation type="journal article" date="2012" name="Eukaryot. Cell">
        <title>Draft genome sequence of CBS 2479, the standard type strain of Trichosporon asahii.</title>
        <authorList>
            <person name="Yang R.Y."/>
            <person name="Li H.T."/>
            <person name="Zhu H."/>
            <person name="Zhou G.P."/>
            <person name="Wang M."/>
            <person name="Wang L."/>
        </authorList>
    </citation>
    <scope>NUCLEOTIDE SEQUENCE [LARGE SCALE GENOMIC DNA]</scope>
    <source>
        <strain evidence="7">ATCC 90039 / CBS 2479 / JCM 2466 / KCTC 7840 / NCYC 2677 / UAMH 7654</strain>
    </source>
</reference>
<keyword evidence="2" id="KW-0227">DNA damage</keyword>
<organism evidence="6 7">
    <name type="scientific">Trichosporon asahii var. asahii (strain ATCC 90039 / CBS 2479 / JCM 2466 / KCTC 7840 / NBRC 103889/ NCYC 2677 / UAMH 7654)</name>
    <name type="common">Yeast</name>
    <dbReference type="NCBI Taxonomy" id="1186058"/>
    <lineage>
        <taxon>Eukaryota</taxon>
        <taxon>Fungi</taxon>
        <taxon>Dikarya</taxon>
        <taxon>Basidiomycota</taxon>
        <taxon>Agaricomycotina</taxon>
        <taxon>Tremellomycetes</taxon>
        <taxon>Trichosporonales</taxon>
        <taxon>Trichosporonaceae</taxon>
        <taxon>Trichosporon</taxon>
    </lineage>
</organism>
<dbReference type="PANTHER" id="PTHR12132:SF1">
    <property type="entry name" value="DNA REPAIR PROTEIN RAD52 HOMOLOG"/>
    <property type="match status" value="1"/>
</dbReference>
<sequence length="400" mass="42989">MPPPDQMPIQTPQTPGGGGFPSHVIDGLNSQWGSHHGSQMLGFGYGSQATPRFTQWSEERVAMMQARLNKKLGPEYISQRPGGGGSKFTYVEGWKVFGFNGWSSSIVKLSTDFEGERVWISVTAIVRITLQDGCWHEDVGHGHCENMKGRAAAIEKKEAVTDATKRALKTFGNVLGLCIYDKEFNNQISKIKPGPPVEDLYRRPEFEPQLQPAPPAPARASAVPPHVSGFPKAAPPPAARRVSAGSTVASVNSPPLRPVADETTDFSADEGFSFSQDDSFFSQIDESELMVADVKRETRCTATDNDQTSLSRQIRQSALTGLSTGDTAGAAARRAAAIRAAQAQSEPVRLPSPDKPAGGLNDLAAQPAGFGRPTLNLDLENVRPGEFANFASAKGMRRDG</sequence>
<evidence type="ECO:0000256" key="3">
    <source>
        <dbReference type="ARBA" id="ARBA00023172"/>
    </source>
</evidence>
<dbReference type="GO" id="GO:0045002">
    <property type="term" value="P:double-strand break repair via single-strand annealing"/>
    <property type="evidence" value="ECO:0007669"/>
    <property type="project" value="TreeGrafter"/>
</dbReference>
<dbReference type="GeneID" id="25988545"/>
<evidence type="ECO:0000256" key="5">
    <source>
        <dbReference type="SAM" id="MobiDB-lite"/>
    </source>
</evidence>
<dbReference type="InterPro" id="IPR042525">
    <property type="entry name" value="Rad52_Rad59_Rad22_sf"/>
</dbReference>
<evidence type="ECO:0000313" key="6">
    <source>
        <dbReference type="EMBL" id="EJT46386.1"/>
    </source>
</evidence>
<dbReference type="HOGENOM" id="CLU_689266_0_0_1"/>
<protein>
    <submittedName>
        <fullName evidence="6">DNA strand annealing protein</fullName>
    </submittedName>
</protein>
<dbReference type="GO" id="GO:0000724">
    <property type="term" value="P:double-strand break repair via homologous recombination"/>
    <property type="evidence" value="ECO:0007669"/>
    <property type="project" value="TreeGrafter"/>
</dbReference>
<comment type="caution">
    <text evidence="6">The sequence shown here is derived from an EMBL/GenBank/DDBJ whole genome shotgun (WGS) entry which is preliminary data.</text>
</comment>
<comment type="similarity">
    <text evidence="1">Belongs to the RAD52 family.</text>
</comment>
<dbReference type="GO" id="GO:0003697">
    <property type="term" value="F:single-stranded DNA binding"/>
    <property type="evidence" value="ECO:0007669"/>
    <property type="project" value="UniProtKB-ARBA"/>
</dbReference>
<evidence type="ECO:0000256" key="4">
    <source>
        <dbReference type="ARBA" id="ARBA00023204"/>
    </source>
</evidence>
<dbReference type="Gene3D" id="3.30.390.80">
    <property type="entry name" value="DNA repair protein Rad52/59/22"/>
    <property type="match status" value="1"/>
</dbReference>
<name>J5SM22_TRIAS</name>
<evidence type="ECO:0000313" key="7">
    <source>
        <dbReference type="Proteomes" id="UP000002748"/>
    </source>
</evidence>
<feature type="region of interest" description="Disordered" evidence="5">
    <location>
        <begin position="337"/>
        <end position="377"/>
    </location>
</feature>
<dbReference type="InterPro" id="IPR041247">
    <property type="entry name" value="Rad52_fam"/>
</dbReference>
<dbReference type="RefSeq" id="XP_014177315.1">
    <property type="nucleotide sequence ID" value="XM_014321840.1"/>
</dbReference>
<dbReference type="Pfam" id="PF04098">
    <property type="entry name" value="Rad52_Rad22"/>
    <property type="match status" value="1"/>
</dbReference>
<dbReference type="AlphaFoldDB" id="J5SM22"/>
<gene>
    <name evidence="6" type="ORF">A1Q1_05033</name>
</gene>
<dbReference type="FunFam" id="3.30.390.80:FF:000001">
    <property type="entry name" value="DNA repair protein RAD52 homolog"/>
    <property type="match status" value="1"/>
</dbReference>
<dbReference type="PANTHER" id="PTHR12132">
    <property type="entry name" value="DNA REPAIR AND RECOMBINATION PROTEIN RAD52, RAD59"/>
    <property type="match status" value="1"/>
</dbReference>
<dbReference type="Proteomes" id="UP000002748">
    <property type="component" value="Unassembled WGS sequence"/>
</dbReference>
<keyword evidence="4" id="KW-0234">DNA repair</keyword>